<accession>A0A2U9BMT3</accession>
<dbReference type="AlphaFoldDB" id="A0A2U9BMT3"/>
<dbReference type="Proteomes" id="UP000246464">
    <property type="component" value="Chromosome 7"/>
</dbReference>
<dbReference type="Pfam" id="PF06979">
    <property type="entry name" value="TMEM70"/>
    <property type="match status" value="1"/>
</dbReference>
<dbReference type="InterPro" id="IPR045325">
    <property type="entry name" value="TMEM70/TMEM186/TMEM223"/>
</dbReference>
<dbReference type="GO" id="GO:0031966">
    <property type="term" value="C:mitochondrial membrane"/>
    <property type="evidence" value="ECO:0007669"/>
    <property type="project" value="TreeGrafter"/>
</dbReference>
<dbReference type="STRING" id="52904.ENSSMAP00000032484"/>
<evidence type="ECO:0000256" key="2">
    <source>
        <dbReference type="SAM" id="Phobius"/>
    </source>
</evidence>
<keyword evidence="2 3" id="KW-0812">Transmembrane</keyword>
<sequence>MFPASVLRTLRPLVVCHARAAVAPGPASCVGGVSRKQLLHAARRSLLSLHKVPSHCPSARLLSGSTHSEDGTLVYTGNLASAVRGLKMCSCSSSVVSLVLVPHILQGFTLLAAFYGFICFSTFFSPVLVHLITKGYVVRMYHRPDKDTYTAVTYRVFPFERRTTFHQSQVSIPAVSLFSTFCVNNTGMLVNPSLFATSHDYNHLMGYDKPFSFDADDVDQPEKS</sequence>
<protein>
    <submittedName>
        <fullName evidence="3">Putative transmembrane protein 70 mitochondrial</fullName>
    </submittedName>
</protein>
<keyword evidence="2" id="KW-1133">Transmembrane helix</keyword>
<gene>
    <name evidence="3" type="ORF">SMAX5B_016208</name>
</gene>
<dbReference type="PANTHER" id="PTHR13281:SF0">
    <property type="entry name" value="TRANSMEMBRANE PROTEIN 70, MITOCHONDRIAL"/>
    <property type="match status" value="1"/>
</dbReference>
<dbReference type="PANTHER" id="PTHR13281">
    <property type="entry name" value="TRANSMEMBRANE PROTEIN 70, MITOCHONDRIAL"/>
    <property type="match status" value="1"/>
</dbReference>
<dbReference type="OMA" id="TTFYVKR"/>
<reference evidence="3 4" key="1">
    <citation type="submission" date="2017-12" db="EMBL/GenBank/DDBJ databases">
        <title>Integrating genomic resources of turbot (Scophthalmus maximus) in depth evaluation of genetic and physical mapping variation across individuals.</title>
        <authorList>
            <person name="Martinez P."/>
        </authorList>
    </citation>
    <scope>NUCLEOTIDE SEQUENCE [LARGE SCALE GENOMIC DNA]</scope>
</reference>
<dbReference type="InterPro" id="IPR009724">
    <property type="entry name" value="TMEM70"/>
</dbReference>
<name>A0A2U9BMT3_SCOMX</name>
<feature type="transmembrane region" description="Helical" evidence="2">
    <location>
        <begin position="111"/>
        <end position="133"/>
    </location>
</feature>
<keyword evidence="4" id="KW-1185">Reference proteome</keyword>
<organism evidence="3 4">
    <name type="scientific">Scophthalmus maximus</name>
    <name type="common">Turbot</name>
    <name type="synonym">Psetta maxima</name>
    <dbReference type="NCBI Taxonomy" id="52904"/>
    <lineage>
        <taxon>Eukaryota</taxon>
        <taxon>Metazoa</taxon>
        <taxon>Chordata</taxon>
        <taxon>Craniata</taxon>
        <taxon>Vertebrata</taxon>
        <taxon>Euteleostomi</taxon>
        <taxon>Actinopterygii</taxon>
        <taxon>Neopterygii</taxon>
        <taxon>Teleostei</taxon>
        <taxon>Neoteleostei</taxon>
        <taxon>Acanthomorphata</taxon>
        <taxon>Carangaria</taxon>
        <taxon>Pleuronectiformes</taxon>
        <taxon>Pleuronectoidei</taxon>
        <taxon>Scophthalmidae</taxon>
        <taxon>Scophthalmus</taxon>
    </lineage>
</organism>
<comment type="similarity">
    <text evidence="1">Belongs to the TMEM70 family.</text>
</comment>
<evidence type="ECO:0000256" key="1">
    <source>
        <dbReference type="ARBA" id="ARBA00005280"/>
    </source>
</evidence>
<dbReference type="GO" id="GO:0033615">
    <property type="term" value="P:mitochondrial proton-transporting ATP synthase complex assembly"/>
    <property type="evidence" value="ECO:0007669"/>
    <property type="project" value="TreeGrafter"/>
</dbReference>
<proteinExistence type="inferred from homology"/>
<evidence type="ECO:0000313" key="4">
    <source>
        <dbReference type="Proteomes" id="UP000246464"/>
    </source>
</evidence>
<evidence type="ECO:0000313" key="3">
    <source>
        <dbReference type="EMBL" id="AWP04742.1"/>
    </source>
</evidence>
<keyword evidence="2" id="KW-0472">Membrane</keyword>
<dbReference type="EMBL" id="CP026249">
    <property type="protein sequence ID" value="AWP04742.1"/>
    <property type="molecule type" value="Genomic_DNA"/>
</dbReference>